<keyword evidence="15" id="KW-0464">Manganese</keyword>
<evidence type="ECO:0000256" key="11">
    <source>
        <dbReference type="ARBA" id="ARBA00023316"/>
    </source>
</evidence>
<comment type="catalytic activity">
    <reaction evidence="12 13">
        <text>2 D-alanine + ATP = D-alanyl-D-alanine + ADP + phosphate + H(+)</text>
        <dbReference type="Rhea" id="RHEA:11224"/>
        <dbReference type="ChEBI" id="CHEBI:15378"/>
        <dbReference type="ChEBI" id="CHEBI:30616"/>
        <dbReference type="ChEBI" id="CHEBI:43474"/>
        <dbReference type="ChEBI" id="CHEBI:57416"/>
        <dbReference type="ChEBI" id="CHEBI:57822"/>
        <dbReference type="ChEBI" id="CHEBI:456216"/>
        <dbReference type="EC" id="6.3.2.4"/>
    </reaction>
</comment>
<dbReference type="GO" id="GO:0071555">
    <property type="term" value="P:cell wall organization"/>
    <property type="evidence" value="ECO:0007669"/>
    <property type="project" value="UniProtKB-KW"/>
</dbReference>
<proteinExistence type="inferred from homology"/>
<dbReference type="HAMAP" id="MF_00047">
    <property type="entry name" value="Dala_Dala_lig"/>
    <property type="match status" value="1"/>
</dbReference>
<dbReference type="InterPro" id="IPR013815">
    <property type="entry name" value="ATP_grasp_subdomain_1"/>
</dbReference>
<reference evidence="20 21" key="1">
    <citation type="submission" date="2017-07" db="EMBL/GenBank/DDBJ databases">
        <title>Leptospira spp. isolated from tropical soils.</title>
        <authorList>
            <person name="Thibeaux R."/>
            <person name="Iraola G."/>
            <person name="Ferres I."/>
            <person name="Bierque E."/>
            <person name="Girault D."/>
            <person name="Soupe-Gilbert M.-E."/>
            <person name="Picardeau M."/>
            <person name="Goarant C."/>
        </authorList>
    </citation>
    <scope>NUCLEOTIDE SEQUENCE [LARGE SCALE GENOMIC DNA]</scope>
    <source>
        <strain evidence="19 21">FH1-B-B1</strain>
        <strain evidence="18 20">FH1-B-C1</strain>
    </source>
</reference>
<dbReference type="PANTHER" id="PTHR23132:SF23">
    <property type="entry name" value="D-ALANINE--D-ALANINE LIGASE B"/>
    <property type="match status" value="1"/>
</dbReference>
<feature type="active site" evidence="14">
    <location>
        <position position="180"/>
    </location>
</feature>
<evidence type="ECO:0000256" key="2">
    <source>
        <dbReference type="ARBA" id="ARBA00004496"/>
    </source>
</evidence>
<dbReference type="PROSITE" id="PS00843">
    <property type="entry name" value="DALA_DALA_LIGASE_1"/>
    <property type="match status" value="1"/>
</dbReference>
<evidence type="ECO:0000256" key="7">
    <source>
        <dbReference type="ARBA" id="ARBA00022741"/>
    </source>
</evidence>
<evidence type="ECO:0000256" key="13">
    <source>
        <dbReference type="HAMAP-Rule" id="MF_00047"/>
    </source>
</evidence>
<dbReference type="GO" id="GO:0008360">
    <property type="term" value="P:regulation of cell shape"/>
    <property type="evidence" value="ECO:0007669"/>
    <property type="project" value="UniProtKB-KW"/>
</dbReference>
<feature type="domain" description="ATP-grasp" evidence="17">
    <location>
        <begin position="134"/>
        <end position="340"/>
    </location>
</feature>
<evidence type="ECO:0000256" key="1">
    <source>
        <dbReference type="ARBA" id="ARBA00001936"/>
    </source>
</evidence>
<dbReference type="GO" id="GO:0046872">
    <property type="term" value="F:metal ion binding"/>
    <property type="evidence" value="ECO:0007669"/>
    <property type="project" value="UniProtKB-KW"/>
</dbReference>
<dbReference type="GO" id="GO:0005737">
    <property type="term" value="C:cytoplasm"/>
    <property type="evidence" value="ECO:0007669"/>
    <property type="project" value="UniProtKB-SubCell"/>
</dbReference>
<dbReference type="SUPFAM" id="SSF56059">
    <property type="entry name" value="Glutathione synthetase ATP-binding domain-like"/>
    <property type="match status" value="1"/>
</dbReference>
<evidence type="ECO:0000256" key="9">
    <source>
        <dbReference type="ARBA" id="ARBA00022960"/>
    </source>
</evidence>
<evidence type="ECO:0000256" key="4">
    <source>
        <dbReference type="ARBA" id="ARBA00012216"/>
    </source>
</evidence>
<evidence type="ECO:0000256" key="12">
    <source>
        <dbReference type="ARBA" id="ARBA00047614"/>
    </source>
</evidence>
<comment type="similarity">
    <text evidence="3 13">Belongs to the D-alanine--D-alanine ligase family.</text>
</comment>
<keyword evidence="7 16" id="KW-0547">Nucleotide-binding</keyword>
<dbReference type="Gene3D" id="3.30.470.20">
    <property type="entry name" value="ATP-grasp fold, B domain"/>
    <property type="match status" value="1"/>
</dbReference>
<comment type="cofactor">
    <cofactor evidence="1">
        <name>Mn(2+)</name>
        <dbReference type="ChEBI" id="CHEBI:29035"/>
    </cofactor>
</comment>
<dbReference type="NCBIfam" id="NF011170">
    <property type="entry name" value="PRK14572.1"/>
    <property type="match status" value="1"/>
</dbReference>
<feature type="binding site" evidence="15">
    <location>
        <position position="309"/>
    </location>
    <ligand>
        <name>Mg(2+)</name>
        <dbReference type="ChEBI" id="CHEBI:18420"/>
        <label>2</label>
    </ligand>
</feature>
<keyword evidence="5 13" id="KW-0963">Cytoplasm</keyword>
<dbReference type="AlphaFoldDB" id="A0A2M9ZJ70"/>
<keyword evidence="11 13" id="KW-0961">Cell wall biogenesis/degradation</keyword>
<dbReference type="InterPro" id="IPR005905">
    <property type="entry name" value="D_ala_D_ala"/>
</dbReference>
<evidence type="ECO:0000256" key="10">
    <source>
        <dbReference type="ARBA" id="ARBA00022984"/>
    </source>
</evidence>
<dbReference type="NCBIfam" id="TIGR01205">
    <property type="entry name" value="D_ala_D_alaTIGR"/>
    <property type="match status" value="1"/>
</dbReference>
<gene>
    <name evidence="13" type="primary">ddl</name>
    <name evidence="18" type="ORF">CH360_16240</name>
    <name evidence="19" type="ORF">CH373_16040</name>
</gene>
<dbReference type="EMBL" id="NPDY01000023">
    <property type="protein sequence ID" value="PJZ68407.1"/>
    <property type="molecule type" value="Genomic_DNA"/>
</dbReference>
<dbReference type="InterPro" id="IPR000291">
    <property type="entry name" value="D-Ala_lig_Van_CS"/>
</dbReference>
<keyword evidence="15" id="KW-0479">Metal-binding</keyword>
<evidence type="ECO:0000256" key="16">
    <source>
        <dbReference type="PROSITE-ProRule" id="PRU00409"/>
    </source>
</evidence>
<feature type="active site" evidence="14">
    <location>
        <position position="14"/>
    </location>
</feature>
<dbReference type="Gene3D" id="3.30.1490.20">
    <property type="entry name" value="ATP-grasp fold, A domain"/>
    <property type="match status" value="1"/>
</dbReference>
<dbReference type="EMBL" id="NPDZ01000013">
    <property type="protein sequence ID" value="PJZ72106.1"/>
    <property type="molecule type" value="Genomic_DNA"/>
</dbReference>
<evidence type="ECO:0000256" key="3">
    <source>
        <dbReference type="ARBA" id="ARBA00010871"/>
    </source>
</evidence>
<dbReference type="OrthoDB" id="9813261at2"/>
<dbReference type="UniPathway" id="UPA00219"/>
<evidence type="ECO:0000313" key="18">
    <source>
        <dbReference type="EMBL" id="PJZ68407.1"/>
    </source>
</evidence>
<evidence type="ECO:0000256" key="8">
    <source>
        <dbReference type="ARBA" id="ARBA00022840"/>
    </source>
</evidence>
<dbReference type="PROSITE" id="PS50975">
    <property type="entry name" value="ATP_GRASP"/>
    <property type="match status" value="1"/>
</dbReference>
<organism evidence="19 21">
    <name type="scientific">Leptospira perolatii</name>
    <dbReference type="NCBI Taxonomy" id="2023191"/>
    <lineage>
        <taxon>Bacteria</taxon>
        <taxon>Pseudomonadati</taxon>
        <taxon>Spirochaetota</taxon>
        <taxon>Spirochaetia</taxon>
        <taxon>Leptospirales</taxon>
        <taxon>Leptospiraceae</taxon>
        <taxon>Leptospira</taxon>
    </lineage>
</organism>
<dbReference type="InterPro" id="IPR011095">
    <property type="entry name" value="Dala_Dala_lig_C"/>
</dbReference>
<dbReference type="PROSITE" id="PS00844">
    <property type="entry name" value="DALA_DALA_LIGASE_2"/>
    <property type="match status" value="1"/>
</dbReference>
<keyword evidence="8 16" id="KW-0067">ATP-binding</keyword>
<evidence type="ECO:0000313" key="19">
    <source>
        <dbReference type="EMBL" id="PJZ72106.1"/>
    </source>
</evidence>
<dbReference type="InterPro" id="IPR016185">
    <property type="entry name" value="PreATP-grasp_dom_sf"/>
</dbReference>
<dbReference type="GO" id="GO:0005524">
    <property type="term" value="F:ATP binding"/>
    <property type="evidence" value="ECO:0007669"/>
    <property type="project" value="UniProtKB-UniRule"/>
</dbReference>
<accession>A0A2M9ZJ70</accession>
<evidence type="ECO:0000313" key="20">
    <source>
        <dbReference type="Proteomes" id="UP000231962"/>
    </source>
</evidence>
<dbReference type="SUPFAM" id="SSF52440">
    <property type="entry name" value="PreATP-grasp domain"/>
    <property type="match status" value="1"/>
</dbReference>
<evidence type="ECO:0000259" key="17">
    <source>
        <dbReference type="PROSITE" id="PS50975"/>
    </source>
</evidence>
<dbReference type="PANTHER" id="PTHR23132">
    <property type="entry name" value="D-ALANINE--D-ALANINE LIGASE"/>
    <property type="match status" value="1"/>
</dbReference>
<dbReference type="EC" id="6.3.2.4" evidence="4 13"/>
<dbReference type="Pfam" id="PF07478">
    <property type="entry name" value="Dala_Dala_lig_C"/>
    <property type="match status" value="1"/>
</dbReference>
<name>A0A2M9ZJ70_9LEPT</name>
<comment type="caution">
    <text evidence="19">The sequence shown here is derived from an EMBL/GenBank/DDBJ whole genome shotgun (WGS) entry which is preliminary data.</text>
</comment>
<dbReference type="InterPro" id="IPR011127">
    <property type="entry name" value="Dala_Dala_lig_N"/>
</dbReference>
<comment type="function">
    <text evidence="13">Cell wall formation.</text>
</comment>
<keyword evidence="20" id="KW-1185">Reference proteome</keyword>
<keyword evidence="9 13" id="KW-0133">Cell shape</keyword>
<dbReference type="PIRSF" id="PIRSF039102">
    <property type="entry name" value="Ddl/VanB"/>
    <property type="match status" value="1"/>
</dbReference>
<comment type="cofactor">
    <cofactor evidence="15">
        <name>Mg(2+)</name>
        <dbReference type="ChEBI" id="CHEBI:18420"/>
    </cofactor>
    <cofactor evidence="15">
        <name>Mn(2+)</name>
        <dbReference type="ChEBI" id="CHEBI:29035"/>
    </cofactor>
    <text evidence="15">Binds 2 magnesium or manganese ions per subunit.</text>
</comment>
<keyword evidence="10 13" id="KW-0573">Peptidoglycan synthesis</keyword>
<dbReference type="InterPro" id="IPR011761">
    <property type="entry name" value="ATP-grasp"/>
</dbReference>
<sequence>MLKIAVLFGGTSSEHRISLRTGEFICRTLDSMGHKVKPILITQDGNWVLPSKYRLLLPDNTALDPDSYQNRFEELHQAKAGPFLGLDCDIVFLGLHGGQGEDGSIQGFLSVLGIPFTGSGVKASALAMDKIGANKVFQQSGMNVAPFWELRKKDYESKEISLDSLPLEFPLFLKPVHGGSSVNTFRVDSKHQLAEKLSVFFEKEEHAILQKFLSGTEVSCGVWEHKKNGKRKLEVLPPTEILPGGEFFDMDSKYKPGLSQEITPARLETNIIRRIQEQAILAHQILGCEGYSRSDFIVVEGTPFILETNTLPGMTETSLIPQQAKAAGITMEEIYAALIDLGMERAGKIPVS</sequence>
<feature type="binding site" evidence="15">
    <location>
        <position position="307"/>
    </location>
    <ligand>
        <name>Mg(2+)</name>
        <dbReference type="ChEBI" id="CHEBI:18420"/>
        <label>2</label>
    </ligand>
</feature>
<dbReference type="GO" id="GO:0008716">
    <property type="term" value="F:D-alanine-D-alanine ligase activity"/>
    <property type="evidence" value="ECO:0007669"/>
    <property type="project" value="UniProtKB-UniRule"/>
</dbReference>
<dbReference type="RefSeq" id="WP_100715111.1">
    <property type="nucleotide sequence ID" value="NZ_NPDY01000023.1"/>
</dbReference>
<evidence type="ECO:0000256" key="15">
    <source>
        <dbReference type="PIRSR" id="PIRSR039102-3"/>
    </source>
</evidence>
<dbReference type="Pfam" id="PF01820">
    <property type="entry name" value="Dala_Dala_lig_N"/>
    <property type="match status" value="1"/>
</dbReference>
<keyword evidence="6 13" id="KW-0436">Ligase</keyword>
<comment type="pathway">
    <text evidence="13">Cell wall biogenesis; peptidoglycan biosynthesis.</text>
</comment>
<protein>
    <recommendedName>
        <fullName evidence="4 13">D-alanine--D-alanine ligase</fullName>
        <ecNumber evidence="4 13">6.3.2.4</ecNumber>
    </recommendedName>
    <alternativeName>
        <fullName evidence="13">D-Ala-D-Ala ligase</fullName>
    </alternativeName>
    <alternativeName>
        <fullName evidence="13">D-alanylalanine synthetase</fullName>
    </alternativeName>
</protein>
<evidence type="ECO:0000256" key="14">
    <source>
        <dbReference type="PIRSR" id="PIRSR039102-1"/>
    </source>
</evidence>
<feature type="active site" evidence="14">
    <location>
        <position position="318"/>
    </location>
</feature>
<comment type="subcellular location">
    <subcellularLocation>
        <location evidence="2 13">Cytoplasm</location>
    </subcellularLocation>
</comment>
<dbReference type="Proteomes" id="UP000231990">
    <property type="component" value="Unassembled WGS sequence"/>
</dbReference>
<keyword evidence="15" id="KW-0460">Magnesium</keyword>
<dbReference type="NCBIfam" id="NF002528">
    <property type="entry name" value="PRK01966.1-4"/>
    <property type="match status" value="1"/>
</dbReference>
<evidence type="ECO:0000256" key="5">
    <source>
        <dbReference type="ARBA" id="ARBA00022490"/>
    </source>
</evidence>
<dbReference type="Gene3D" id="3.40.50.20">
    <property type="match status" value="1"/>
</dbReference>
<feature type="binding site" evidence="15">
    <location>
        <position position="295"/>
    </location>
    <ligand>
        <name>Mg(2+)</name>
        <dbReference type="ChEBI" id="CHEBI:18420"/>
        <label>1</label>
    </ligand>
</feature>
<dbReference type="GO" id="GO:0009252">
    <property type="term" value="P:peptidoglycan biosynthetic process"/>
    <property type="evidence" value="ECO:0007669"/>
    <property type="project" value="UniProtKB-UniRule"/>
</dbReference>
<evidence type="ECO:0000256" key="6">
    <source>
        <dbReference type="ARBA" id="ARBA00022598"/>
    </source>
</evidence>
<dbReference type="Proteomes" id="UP000231962">
    <property type="component" value="Unassembled WGS sequence"/>
</dbReference>
<evidence type="ECO:0000313" key="21">
    <source>
        <dbReference type="Proteomes" id="UP000231990"/>
    </source>
</evidence>
<feature type="binding site" evidence="15">
    <location>
        <position position="307"/>
    </location>
    <ligand>
        <name>Mg(2+)</name>
        <dbReference type="ChEBI" id="CHEBI:18420"/>
        <label>1</label>
    </ligand>
</feature>